<dbReference type="GO" id="GO:0016987">
    <property type="term" value="F:sigma factor activity"/>
    <property type="evidence" value="ECO:0007669"/>
    <property type="project" value="UniProtKB-KW"/>
</dbReference>
<dbReference type="InterPro" id="IPR013324">
    <property type="entry name" value="RNA_pol_sigma_r3/r4-like"/>
</dbReference>
<dbReference type="Proteomes" id="UP000428260">
    <property type="component" value="Chromosome"/>
</dbReference>
<dbReference type="InterPro" id="IPR013325">
    <property type="entry name" value="RNA_pol_sigma_r2"/>
</dbReference>
<evidence type="ECO:0000256" key="2">
    <source>
        <dbReference type="ARBA" id="ARBA00023015"/>
    </source>
</evidence>
<keyword evidence="5" id="KW-0804">Transcription</keyword>
<evidence type="ECO:0000313" key="9">
    <source>
        <dbReference type="Proteomes" id="UP000428260"/>
    </source>
</evidence>
<dbReference type="GO" id="GO:0006352">
    <property type="term" value="P:DNA-templated transcription initiation"/>
    <property type="evidence" value="ECO:0007669"/>
    <property type="project" value="InterPro"/>
</dbReference>
<reference evidence="8 9" key="1">
    <citation type="submission" date="2019-11" db="EMBL/GenBank/DDBJ databases">
        <authorList>
            <person name="Zheng R.K."/>
            <person name="Sun C.M."/>
        </authorList>
    </citation>
    <scope>NUCLEOTIDE SEQUENCE [LARGE SCALE GENOMIC DNA]</scope>
    <source>
        <strain evidence="8 9">WC007</strain>
    </source>
</reference>
<proteinExistence type="inferred from homology"/>
<comment type="similarity">
    <text evidence="1">Belongs to the sigma-70 factor family. ECF subfamily.</text>
</comment>
<organism evidence="8 9">
    <name type="scientific">Maribellus comscasis</name>
    <dbReference type="NCBI Taxonomy" id="2681766"/>
    <lineage>
        <taxon>Bacteria</taxon>
        <taxon>Pseudomonadati</taxon>
        <taxon>Bacteroidota</taxon>
        <taxon>Bacteroidia</taxon>
        <taxon>Marinilabiliales</taxon>
        <taxon>Prolixibacteraceae</taxon>
        <taxon>Maribellus</taxon>
    </lineage>
</organism>
<dbReference type="PANTHER" id="PTHR43133:SF8">
    <property type="entry name" value="RNA POLYMERASE SIGMA FACTOR HI_1459-RELATED"/>
    <property type="match status" value="1"/>
</dbReference>
<dbReference type="SUPFAM" id="SSF88946">
    <property type="entry name" value="Sigma2 domain of RNA polymerase sigma factors"/>
    <property type="match status" value="1"/>
</dbReference>
<dbReference type="AlphaFoldDB" id="A0A6I6JX77"/>
<dbReference type="SUPFAM" id="SSF88659">
    <property type="entry name" value="Sigma3 and sigma4 domains of RNA polymerase sigma factors"/>
    <property type="match status" value="1"/>
</dbReference>
<dbReference type="KEGG" id="mcos:GM418_08700"/>
<dbReference type="Pfam" id="PF08281">
    <property type="entry name" value="Sigma70_r4_2"/>
    <property type="match status" value="1"/>
</dbReference>
<feature type="domain" description="RNA polymerase sigma-70 region 2" evidence="6">
    <location>
        <begin position="15"/>
        <end position="82"/>
    </location>
</feature>
<keyword evidence="4" id="KW-0238">DNA-binding</keyword>
<feature type="domain" description="RNA polymerase sigma factor 70 region 4 type 2" evidence="7">
    <location>
        <begin position="110"/>
        <end position="162"/>
    </location>
</feature>
<dbReference type="Gene3D" id="1.10.1740.10">
    <property type="match status" value="1"/>
</dbReference>
<evidence type="ECO:0000256" key="4">
    <source>
        <dbReference type="ARBA" id="ARBA00023125"/>
    </source>
</evidence>
<evidence type="ECO:0000256" key="1">
    <source>
        <dbReference type="ARBA" id="ARBA00010641"/>
    </source>
</evidence>
<keyword evidence="9" id="KW-1185">Reference proteome</keyword>
<evidence type="ECO:0000256" key="5">
    <source>
        <dbReference type="ARBA" id="ARBA00023163"/>
    </source>
</evidence>
<dbReference type="PANTHER" id="PTHR43133">
    <property type="entry name" value="RNA POLYMERASE ECF-TYPE SIGMA FACTO"/>
    <property type="match status" value="1"/>
</dbReference>
<dbReference type="NCBIfam" id="TIGR02937">
    <property type="entry name" value="sigma70-ECF"/>
    <property type="match status" value="1"/>
</dbReference>
<dbReference type="CDD" id="cd06171">
    <property type="entry name" value="Sigma70_r4"/>
    <property type="match status" value="1"/>
</dbReference>
<dbReference type="InterPro" id="IPR014284">
    <property type="entry name" value="RNA_pol_sigma-70_dom"/>
</dbReference>
<evidence type="ECO:0000259" key="7">
    <source>
        <dbReference type="Pfam" id="PF08281"/>
    </source>
</evidence>
<evidence type="ECO:0000313" key="8">
    <source>
        <dbReference type="EMBL" id="QGY43733.1"/>
    </source>
</evidence>
<keyword evidence="2" id="KW-0805">Transcription regulation</keyword>
<protein>
    <submittedName>
        <fullName evidence="8">Sigma-70 family RNA polymerase sigma factor</fullName>
    </submittedName>
</protein>
<dbReference type="EMBL" id="CP046401">
    <property type="protein sequence ID" value="QGY43733.1"/>
    <property type="molecule type" value="Genomic_DNA"/>
</dbReference>
<sequence>MLKIISGDTDKIGLLYEKYSNLLFGYFFKLTRNRELSEDLVNDVFLKILYSKDSYRGDGIFTVWMFRIAHSIFVDNYNKSKRLNTKEIFSNTTGTIVDPEISHEKEENRKLIHRALLKLKKKEREVIVLSKLNELKYKEVAEILHCTEEAAKTRTFRALKNLKIVLQKIQN</sequence>
<dbReference type="InterPro" id="IPR013249">
    <property type="entry name" value="RNA_pol_sigma70_r4_t2"/>
</dbReference>
<dbReference type="Gene3D" id="1.10.10.10">
    <property type="entry name" value="Winged helix-like DNA-binding domain superfamily/Winged helix DNA-binding domain"/>
    <property type="match status" value="1"/>
</dbReference>
<evidence type="ECO:0000256" key="3">
    <source>
        <dbReference type="ARBA" id="ARBA00023082"/>
    </source>
</evidence>
<keyword evidence="3" id="KW-0731">Sigma factor</keyword>
<dbReference type="InterPro" id="IPR007627">
    <property type="entry name" value="RNA_pol_sigma70_r2"/>
</dbReference>
<name>A0A6I6JX77_9BACT</name>
<dbReference type="GO" id="GO:0003677">
    <property type="term" value="F:DNA binding"/>
    <property type="evidence" value="ECO:0007669"/>
    <property type="project" value="UniProtKB-KW"/>
</dbReference>
<dbReference type="RefSeq" id="WP_158865156.1">
    <property type="nucleotide sequence ID" value="NZ_CP046401.1"/>
</dbReference>
<dbReference type="InterPro" id="IPR039425">
    <property type="entry name" value="RNA_pol_sigma-70-like"/>
</dbReference>
<dbReference type="InterPro" id="IPR036388">
    <property type="entry name" value="WH-like_DNA-bd_sf"/>
</dbReference>
<gene>
    <name evidence="8" type="ORF">GM418_08700</name>
</gene>
<dbReference type="Pfam" id="PF04542">
    <property type="entry name" value="Sigma70_r2"/>
    <property type="match status" value="1"/>
</dbReference>
<evidence type="ECO:0000259" key="6">
    <source>
        <dbReference type="Pfam" id="PF04542"/>
    </source>
</evidence>
<accession>A0A6I6JX77</accession>